<dbReference type="InterPro" id="IPR058685">
    <property type="entry name" value="Ig_NPHP4_4th"/>
</dbReference>
<evidence type="ECO:0000313" key="8">
    <source>
        <dbReference type="EMBL" id="KAF7209395.1"/>
    </source>
</evidence>
<dbReference type="Pfam" id="PF26187">
    <property type="entry name" value="Ig_NPHP4_4th"/>
    <property type="match status" value="1"/>
</dbReference>
<reference evidence="9" key="2">
    <citation type="submission" date="2016-06" db="EMBL/GenBank/DDBJ databases">
        <title>The genome of a short-lived fish provides insights into sex chromosome evolution and the genetic control of aging.</title>
        <authorList>
            <person name="Reichwald K."/>
            <person name="Felder M."/>
            <person name="Petzold A."/>
            <person name="Koch P."/>
            <person name="Groth M."/>
            <person name="Platzer M."/>
        </authorList>
    </citation>
    <scope>NUCLEOTIDE SEQUENCE</scope>
    <source>
        <tissue evidence="9">Brain</tissue>
    </source>
</reference>
<reference evidence="8" key="3">
    <citation type="submission" date="2020-03" db="EMBL/GenBank/DDBJ databases">
        <title>Intra-Species Differences in Population Size shape Life History and Genome Evolution.</title>
        <authorList>
            <person name="Willemsen D."/>
            <person name="Cui R."/>
            <person name="Valenzano D.R."/>
        </authorList>
    </citation>
    <scope>NUCLEOTIDE SEQUENCE</scope>
    <source>
        <strain evidence="8">GRZ</strain>
        <tissue evidence="8">Whole</tissue>
    </source>
</reference>
<dbReference type="CDD" id="cd22239">
    <property type="entry name" value="NPHP4"/>
    <property type="match status" value="1"/>
</dbReference>
<dbReference type="InterPro" id="IPR058687">
    <property type="entry name" value="Ig_NPHP4_1st"/>
</dbReference>
<dbReference type="GO" id="GO:0097546">
    <property type="term" value="C:ciliary base"/>
    <property type="evidence" value="ECO:0007669"/>
    <property type="project" value="TreeGrafter"/>
</dbReference>
<dbReference type="GO" id="GO:0090090">
    <property type="term" value="P:negative regulation of canonical Wnt signaling pathway"/>
    <property type="evidence" value="ECO:0007669"/>
    <property type="project" value="InterPro"/>
</dbReference>
<dbReference type="PANTHER" id="PTHR31043">
    <property type="entry name" value="NEPHROCYSTIN-4"/>
    <property type="match status" value="1"/>
</dbReference>
<evidence type="ECO:0000259" key="5">
    <source>
        <dbReference type="Pfam" id="PF26187"/>
    </source>
</evidence>
<dbReference type="InterPro" id="IPR058686">
    <property type="entry name" value="Ig_NPHP4_3rd"/>
</dbReference>
<dbReference type="GO" id="GO:0036064">
    <property type="term" value="C:ciliary basal body"/>
    <property type="evidence" value="ECO:0007669"/>
    <property type="project" value="TreeGrafter"/>
</dbReference>
<dbReference type="RefSeq" id="XP_015822951.3">
    <property type="nucleotide sequence ID" value="XM_015967465.3"/>
</dbReference>
<dbReference type="Pfam" id="PF26189">
    <property type="entry name" value="Ig_NPHP4_2nd"/>
    <property type="match status" value="1"/>
</dbReference>
<feature type="compositionally biased region" description="Low complexity" evidence="1">
    <location>
        <begin position="541"/>
        <end position="556"/>
    </location>
</feature>
<feature type="domain" description="NPHP4 Ig-like" evidence="3">
    <location>
        <begin position="1321"/>
        <end position="1404"/>
    </location>
</feature>
<organism evidence="9">
    <name type="scientific">Nothobranchius furzeri</name>
    <name type="common">Turquoise killifish</name>
    <dbReference type="NCBI Taxonomy" id="105023"/>
    <lineage>
        <taxon>Eukaryota</taxon>
        <taxon>Metazoa</taxon>
        <taxon>Chordata</taxon>
        <taxon>Craniata</taxon>
        <taxon>Vertebrata</taxon>
        <taxon>Euteleostomi</taxon>
        <taxon>Actinopterygii</taxon>
        <taxon>Neopterygii</taxon>
        <taxon>Teleostei</taxon>
        <taxon>Neoteleostei</taxon>
        <taxon>Acanthomorphata</taxon>
        <taxon>Ovalentaria</taxon>
        <taxon>Atherinomorphae</taxon>
        <taxon>Cyprinodontiformes</taxon>
        <taxon>Nothobranchiidae</taxon>
        <taxon>Nothobranchius</taxon>
    </lineage>
</organism>
<dbReference type="OrthoDB" id="313446at2759"/>
<dbReference type="Proteomes" id="UP000822369">
    <property type="component" value="Chromosome 13"/>
</dbReference>
<dbReference type="Pfam" id="PF26015">
    <property type="entry name" value="Ig_NPH4_3rd"/>
    <property type="match status" value="1"/>
</dbReference>
<evidence type="ECO:0000256" key="1">
    <source>
        <dbReference type="SAM" id="MobiDB-lite"/>
    </source>
</evidence>
<reference evidence="9" key="1">
    <citation type="submission" date="2016-05" db="EMBL/GenBank/DDBJ databases">
        <authorList>
            <person name="Lavstsen T."/>
            <person name="Jespersen J.S."/>
        </authorList>
    </citation>
    <scope>NUCLEOTIDE SEQUENCE</scope>
    <source>
        <tissue evidence="9">Brain</tissue>
    </source>
</reference>
<accession>A0A1A8A7F6</accession>
<dbReference type="EMBL" id="JAAVVJ010000013">
    <property type="protein sequence ID" value="KAF7209395.1"/>
    <property type="molecule type" value="Genomic_DNA"/>
</dbReference>
<keyword evidence="2" id="KW-0472">Membrane</keyword>
<dbReference type="GO" id="GO:0097730">
    <property type="term" value="C:non-motile cilium"/>
    <property type="evidence" value="ECO:0007669"/>
    <property type="project" value="InterPro"/>
</dbReference>
<proteinExistence type="predicted"/>
<evidence type="ECO:0000256" key="2">
    <source>
        <dbReference type="SAM" id="Phobius"/>
    </source>
</evidence>
<feature type="transmembrane region" description="Helical" evidence="2">
    <location>
        <begin position="18"/>
        <end position="35"/>
    </location>
</feature>
<dbReference type="CTD" id="261734"/>
<evidence type="ECO:0000259" key="7">
    <source>
        <dbReference type="Pfam" id="PF26190"/>
    </source>
</evidence>
<evidence type="ECO:0000259" key="6">
    <source>
        <dbReference type="Pfam" id="PF26189"/>
    </source>
</evidence>
<dbReference type="KEGG" id="nfu:107390644"/>
<dbReference type="PANTHER" id="PTHR31043:SF3">
    <property type="entry name" value="NEPHROCYSTIN-4"/>
    <property type="match status" value="1"/>
</dbReference>
<dbReference type="InterPro" id="IPR058765">
    <property type="entry name" value="NPHP4_C2-like"/>
</dbReference>
<evidence type="ECO:0000313" key="9">
    <source>
        <dbReference type="EMBL" id="SBP51009.1"/>
    </source>
</evidence>
<protein>
    <submittedName>
        <fullName evidence="9">Nephronophthisis 4</fullName>
    </submittedName>
    <submittedName>
        <fullName evidence="8">Transcript variant X1</fullName>
    </submittedName>
</protein>
<dbReference type="Pfam" id="PF26190">
    <property type="entry name" value="Ig_NPHP4_1st"/>
    <property type="match status" value="1"/>
</dbReference>
<feature type="domain" description="NPHP4 Ig-like" evidence="7">
    <location>
        <begin position="1059"/>
        <end position="1210"/>
    </location>
</feature>
<feature type="compositionally biased region" description="Polar residues" evidence="1">
    <location>
        <begin position="475"/>
        <end position="497"/>
    </location>
</feature>
<gene>
    <name evidence="9" type="primary">NPHP4</name>
    <name evidence="8" type="synonym">nphp4</name>
    <name evidence="8" type="ORF">G4P62_014159</name>
</gene>
<evidence type="ECO:0000259" key="3">
    <source>
        <dbReference type="Pfam" id="PF26015"/>
    </source>
</evidence>
<dbReference type="GeneID" id="107390644"/>
<name>A0A1A8A7F6_NOTFU</name>
<keyword evidence="2" id="KW-1133">Transmembrane helix</keyword>
<dbReference type="GO" id="GO:0035869">
    <property type="term" value="C:ciliary transition zone"/>
    <property type="evidence" value="ECO:0007669"/>
    <property type="project" value="TreeGrafter"/>
</dbReference>
<evidence type="ECO:0000259" key="4">
    <source>
        <dbReference type="Pfam" id="PF26186"/>
    </source>
</evidence>
<dbReference type="EMBL" id="HADY01012524">
    <property type="protein sequence ID" value="SBP51009.1"/>
    <property type="molecule type" value="Transcribed_RNA"/>
</dbReference>
<sequence>MVENPNIWQKQRTLTRSFLVFIIPFLFIDLVLFYLENMVETEDNSSTEDGWEDVFMRNRFVPPCSQAVRLAVENHSTTSRGFQLRLNRLTTAHLPQEVSAGEDVTFQLRATLFDRKHQHFFGKTWKSLPQKIKNNKIPFNEVLYLHTSLLVPSVLVVLELVSLSPKPVGSHQALGRGFALLELFTNRPEDQATDGDRRLNLHHGSPRGLLHPLLKETVDYHRILKIIDGTYLDCGIKKHPSLVSVMHLLPENALVTGGDIIPGLVDSPTGDALLRPQLVKMMPFILNRLTISLQPSLEKFESRLLQLINADCHNTKQPALEDFQRTVIIQERRLHVGVHNGWCFLDKPQVVVLESLASGVRARADSTSKSSTLVTDRVAASSPPQTLGLRSSLELRLANNQALAIVFQLEYVFSAPIGRETMLSATSTSRAAFLQCLRWGVWCPFQEPAVWKDKEIQLVLHGGATPNPYGVMVYSTETPKTQSPEPVSGPSTAQRFSSLKEHSEEKDMIRFWLLSSLGKKMSSPRVSQRTKQEEASHQRKSPSSPSQSQKLQTSLPESPQGPGLSLSQLAVTSRNPTISHSRSVLPGQQSFPSLLRPSPLASAHQLSHVARSAVTNITHLEMDLQRVGDEPLSGQEEGDQLRELPFTPVHAPVITPGMSVPSSCSVSSRSSLAHLFSAGFPEIADSSGRVADVLDPTAPLSFDSQQEEADLLQGNLLVFQFLAFTRIPTAGVGPDWPGNIFLTFQFYRFPPVTSQKLKLLTGDKARHKTSGSLPCILASINKNGSINSGSPGLQMQFRVDGSFLRPGEKPWFLRYLALHTMHIDIWDSDSLLLIGSTAVELKYMLRQGKSAVQALHELEVLTTDYVGQDTLLTDTDLGRPSASGPMTVQTIIRGLLYVRTGNVGCPAEPDKRKAVDDMPSHSHIIRPREAISGFRGGSLSPRNIFQHNGNKFFMVASVYFTAGNTAQVHRLKMDEDHMRLYRDRIRADAVIPEELNLNSQRRKLECMAAVRRREAKENSEAAESLGHAEEVRFTSEVKPNEEYKKAEGIASMLSLAITTQHLLYASLGSAEYMEFVLKNPFTVPQTVTIHSDDSELSVITDTEEWRYFKALTKTPTHLEENMFHEKEGAAGPAVYLRPKETVHIPLKYQSFTCSHTMATQGPSFLPSGKGAQTAKRNQSNIINAKTIKVTFKADDGKPMAICQVSVEPTPHAVDQTFRLYHPERCFLKKAIRLPLWHDPTETPDSRTHISVRCSDPNVICQTRMLAPEEPQDVYLKVPGSPSPHIKTFFVMVFTDRRMAAPSQIWQVYVHFLERVDISCVTGQRSCQSLVLRGKQTTRKIKCFSSHPKEAEVDPAGVFVLPPAAVQELQLKVQPWQAGSRFLYVNAVDMDQQRLVTAWLLCLNVHRPVLSKAFEVCVPVGDGRGSSRKISYTNPYTSSRTFVLRSDHPDLLQFKEQNFRIGGGETYTIGLRFAPSQSPGSAEILIYVNNLEEKTEETFCVKVSYS</sequence>
<feature type="domain" description="NPHP4 Ig-like" evidence="5">
    <location>
        <begin position="1410"/>
        <end position="1504"/>
    </location>
</feature>
<keyword evidence="2" id="KW-0812">Transmembrane</keyword>
<dbReference type="InterPro" id="IPR058688">
    <property type="entry name" value="Ig_NPHP4_2nd"/>
</dbReference>
<feature type="domain" description="NPHP4 Ig-like" evidence="6">
    <location>
        <begin position="1217"/>
        <end position="1310"/>
    </location>
</feature>
<dbReference type="InterPro" id="IPR029775">
    <property type="entry name" value="NPHP4"/>
</dbReference>
<dbReference type="Pfam" id="PF26186">
    <property type="entry name" value="NPHP4_C2_3rd"/>
    <property type="match status" value="1"/>
</dbReference>
<dbReference type="GO" id="GO:1904491">
    <property type="term" value="P:protein localization to ciliary transition zone"/>
    <property type="evidence" value="ECO:0007669"/>
    <property type="project" value="TreeGrafter"/>
</dbReference>
<feature type="domain" description="NPHP4 C2-like" evidence="4">
    <location>
        <begin position="670"/>
        <end position="905"/>
    </location>
</feature>
<feature type="region of interest" description="Disordered" evidence="1">
    <location>
        <begin position="472"/>
        <end position="501"/>
    </location>
</feature>
<feature type="region of interest" description="Disordered" evidence="1">
    <location>
        <begin position="522"/>
        <end position="566"/>
    </location>
</feature>